<evidence type="ECO:0000256" key="7">
    <source>
        <dbReference type="ARBA" id="ARBA00023136"/>
    </source>
</evidence>
<feature type="transmembrane region" description="Helical" evidence="8">
    <location>
        <begin position="103"/>
        <end position="124"/>
    </location>
</feature>
<feature type="transmembrane region" description="Helical" evidence="8">
    <location>
        <begin position="151"/>
        <end position="171"/>
    </location>
</feature>
<keyword evidence="10" id="KW-1185">Reference proteome</keyword>
<evidence type="ECO:0000256" key="6">
    <source>
        <dbReference type="ARBA" id="ARBA00022989"/>
    </source>
</evidence>
<feature type="transmembrane region" description="Helical" evidence="8">
    <location>
        <begin position="218"/>
        <end position="238"/>
    </location>
</feature>
<name>A0ABY7LDC2_9GAMM</name>
<keyword evidence="6 8" id="KW-1133">Transmembrane helix</keyword>
<feature type="transmembrane region" description="Helical" evidence="8">
    <location>
        <begin position="183"/>
        <end position="206"/>
    </location>
</feature>
<evidence type="ECO:0000256" key="8">
    <source>
        <dbReference type="RuleBase" id="RU363064"/>
    </source>
</evidence>
<evidence type="ECO:0000313" key="10">
    <source>
        <dbReference type="Proteomes" id="UP001164676"/>
    </source>
</evidence>
<keyword evidence="5 8" id="KW-0812">Transmembrane</keyword>
<feature type="transmembrane region" description="Helical" evidence="8">
    <location>
        <begin position="71"/>
        <end position="97"/>
    </location>
</feature>
<evidence type="ECO:0000313" key="9">
    <source>
        <dbReference type="EMBL" id="WBA13613.1"/>
    </source>
</evidence>
<reference evidence="9" key="1">
    <citation type="submission" date="2022-09" db="EMBL/GenBank/DDBJ databases">
        <authorList>
            <person name="Li Z.-J."/>
        </authorList>
    </citation>
    <scope>NUCLEOTIDE SEQUENCE</scope>
    <source>
        <strain evidence="9">TGB10</strain>
    </source>
</reference>
<sequence>MQFLTQLPDIPSLLATIDDWIWGPPLLLLLTGTGLFFTVRLGFIQLRRLPFALKQIFKPADASTQGDVSGFAALCTALSATIGTGNIIGVATAIALGGPGALFWMWLAAFLGMATKYAECLLAVKYRETDHKGNMLGGPMMYLSKGAGQPLLAKLFALFGLGVACFGIGTFPQVNAISSAATHLFNIPTVAVAGILTVLVALVTIGGVKSISAVAAKIVPVMAVFYVVACLWVLGANIEQLPHAVALVFESAFTGMAATGGFAGAGMMLAIQAGIARGVFSNESGLGSAPIAAAAAKTDSCVEQGLVSMTGTFIDTLVICTMTGLTLILTQSWSGELAGASMTSHAFAVGMESSIGPMLVNIGLLFFAFTTILGWHYYGERCVAYLFGKRAIYLYKLIFIGLIASGSFIHLNTIWILADIVNGLMAIPNLIGLLLLRHVVINETRAYFNQEAASPARAEHTTCSQVH</sequence>
<dbReference type="PROSITE" id="PS00873">
    <property type="entry name" value="NA_ALANINE_SYMP"/>
    <property type="match status" value="1"/>
</dbReference>
<evidence type="ECO:0000256" key="4">
    <source>
        <dbReference type="ARBA" id="ARBA00022475"/>
    </source>
</evidence>
<organism evidence="9 10">
    <name type="scientific">Salinivibrio proteolyticus</name>
    <dbReference type="NCBI Taxonomy" id="334715"/>
    <lineage>
        <taxon>Bacteria</taxon>
        <taxon>Pseudomonadati</taxon>
        <taxon>Pseudomonadota</taxon>
        <taxon>Gammaproteobacteria</taxon>
        <taxon>Vibrionales</taxon>
        <taxon>Vibrionaceae</taxon>
        <taxon>Salinivibrio</taxon>
    </lineage>
</organism>
<feature type="transmembrane region" description="Helical" evidence="8">
    <location>
        <begin position="391"/>
        <end position="409"/>
    </location>
</feature>
<keyword evidence="8" id="KW-0997">Cell inner membrane</keyword>
<protein>
    <submittedName>
        <fullName evidence="9">Sodium:alanine symporter family protein</fullName>
    </submittedName>
</protein>
<keyword evidence="4" id="KW-1003">Cell membrane</keyword>
<comment type="subcellular location">
    <subcellularLocation>
        <location evidence="8">Cell inner membrane</location>
        <topology evidence="8">Multi-pass membrane protein</topology>
    </subcellularLocation>
    <subcellularLocation>
        <location evidence="1">Cell membrane</location>
        <topology evidence="1">Multi-pass membrane protein</topology>
    </subcellularLocation>
</comment>
<comment type="similarity">
    <text evidence="2 8">Belongs to the alanine or glycine:cation symporter (AGCS) (TC 2.A.25) family.</text>
</comment>
<dbReference type="Proteomes" id="UP001164676">
    <property type="component" value="Chromosome"/>
</dbReference>
<evidence type="ECO:0000256" key="2">
    <source>
        <dbReference type="ARBA" id="ARBA00009261"/>
    </source>
</evidence>
<feature type="transmembrane region" description="Helical" evidence="8">
    <location>
        <begin position="354"/>
        <end position="379"/>
    </location>
</feature>
<keyword evidence="7 8" id="KW-0472">Membrane</keyword>
<feature type="transmembrane region" description="Helical" evidence="8">
    <location>
        <begin position="313"/>
        <end position="334"/>
    </location>
</feature>
<dbReference type="PANTHER" id="PTHR30330:SF3">
    <property type="entry name" value="TRANSCRIPTIONAL REGULATOR, LRP FAMILY"/>
    <property type="match status" value="1"/>
</dbReference>
<dbReference type="Pfam" id="PF01235">
    <property type="entry name" value="Na_Ala_symp"/>
    <property type="match status" value="1"/>
</dbReference>
<dbReference type="PANTHER" id="PTHR30330">
    <property type="entry name" value="AGSS FAMILY TRANSPORTER, SODIUM-ALANINE"/>
    <property type="match status" value="1"/>
</dbReference>
<gene>
    <name evidence="9" type="ORF">N7E60_07555</name>
</gene>
<feature type="transmembrane region" description="Helical" evidence="8">
    <location>
        <begin position="20"/>
        <end position="43"/>
    </location>
</feature>
<dbReference type="RefSeq" id="WP_269597001.1">
    <property type="nucleotide sequence ID" value="NZ_CP114584.1"/>
</dbReference>
<keyword evidence="3 8" id="KW-0813">Transport</keyword>
<evidence type="ECO:0000256" key="1">
    <source>
        <dbReference type="ARBA" id="ARBA00004651"/>
    </source>
</evidence>
<evidence type="ECO:0000256" key="5">
    <source>
        <dbReference type="ARBA" id="ARBA00022692"/>
    </source>
</evidence>
<accession>A0ABY7LDC2</accession>
<feature type="transmembrane region" description="Helical" evidence="8">
    <location>
        <begin position="415"/>
        <end position="436"/>
    </location>
</feature>
<feature type="transmembrane region" description="Helical" evidence="8">
    <location>
        <begin position="244"/>
        <end position="271"/>
    </location>
</feature>
<evidence type="ECO:0000256" key="3">
    <source>
        <dbReference type="ARBA" id="ARBA00022448"/>
    </source>
</evidence>
<proteinExistence type="inferred from homology"/>
<dbReference type="InterPro" id="IPR001463">
    <property type="entry name" value="Na/Ala_symport"/>
</dbReference>
<dbReference type="Gene3D" id="1.20.1740.10">
    <property type="entry name" value="Amino acid/polyamine transporter I"/>
    <property type="match status" value="1"/>
</dbReference>
<dbReference type="EMBL" id="CP114584">
    <property type="protein sequence ID" value="WBA13613.1"/>
    <property type="molecule type" value="Genomic_DNA"/>
</dbReference>
<dbReference type="PRINTS" id="PR00175">
    <property type="entry name" value="NAALASMPORT"/>
</dbReference>
<keyword evidence="8" id="KW-0769">Symport</keyword>
<dbReference type="NCBIfam" id="TIGR00835">
    <property type="entry name" value="agcS"/>
    <property type="match status" value="1"/>
</dbReference>